<protein>
    <recommendedName>
        <fullName evidence="3">Organic solvent tolerance-like N-terminal domain-containing protein</fullName>
    </recommendedName>
</protein>
<dbReference type="FunCoup" id="A0A0D2J225">
    <property type="interactions" value="31"/>
</dbReference>
<organism evidence="4 5">
    <name type="scientific">Dethiosulfatarculus sandiegensis</name>
    <dbReference type="NCBI Taxonomy" id="1429043"/>
    <lineage>
        <taxon>Bacteria</taxon>
        <taxon>Pseudomonadati</taxon>
        <taxon>Thermodesulfobacteriota</taxon>
        <taxon>Desulfarculia</taxon>
        <taxon>Desulfarculales</taxon>
        <taxon>Desulfarculaceae</taxon>
        <taxon>Dethiosulfatarculus</taxon>
    </lineage>
</organism>
<dbReference type="RefSeq" id="WP_052515374.1">
    <property type="nucleotide sequence ID" value="NZ_AZAC01000034.1"/>
</dbReference>
<gene>
    <name evidence="4" type="ORF">X474_20070</name>
</gene>
<dbReference type="GO" id="GO:0030288">
    <property type="term" value="C:outer membrane-bounded periplasmic space"/>
    <property type="evidence" value="ECO:0007669"/>
    <property type="project" value="TreeGrafter"/>
</dbReference>
<accession>A0A0D2J225</accession>
<dbReference type="OrthoDB" id="9782597at2"/>
<reference evidence="4 5" key="1">
    <citation type="submission" date="2013-11" db="EMBL/GenBank/DDBJ databases">
        <title>Metagenomic analysis of a methanogenic consortium involved in long chain n-alkane degradation.</title>
        <authorList>
            <person name="Davidova I.A."/>
            <person name="Callaghan A.V."/>
            <person name="Wawrik B."/>
            <person name="Pruitt S."/>
            <person name="Marks C."/>
            <person name="Duncan K.E."/>
            <person name="Suflita J.M."/>
        </authorList>
    </citation>
    <scope>NUCLEOTIDE SEQUENCE [LARGE SCALE GENOMIC DNA]</scope>
    <source>
        <strain evidence="4 5">SPR</strain>
    </source>
</reference>
<evidence type="ECO:0000313" key="5">
    <source>
        <dbReference type="Proteomes" id="UP000032233"/>
    </source>
</evidence>
<dbReference type="PANTHER" id="PTHR36504">
    <property type="entry name" value="LIPOPOLYSACCHARIDE EXPORT SYSTEM PROTEIN LPTA"/>
    <property type="match status" value="1"/>
</dbReference>
<dbReference type="InterPro" id="IPR052037">
    <property type="entry name" value="LPS_export_LptA"/>
</dbReference>
<dbReference type="InterPro" id="IPR005653">
    <property type="entry name" value="OstA-like_N"/>
</dbReference>
<feature type="signal peptide" evidence="2">
    <location>
        <begin position="1"/>
        <end position="22"/>
    </location>
</feature>
<dbReference type="PANTHER" id="PTHR36504:SF1">
    <property type="entry name" value="LIPOPOLYSACCHARIDE EXPORT SYSTEM PROTEIN LPTA"/>
    <property type="match status" value="1"/>
</dbReference>
<name>A0A0D2J225_9BACT</name>
<dbReference type="Gene3D" id="2.60.450.10">
    <property type="entry name" value="Lipopolysaccharide (LPS) transport protein A like domain"/>
    <property type="match status" value="1"/>
</dbReference>
<evidence type="ECO:0000259" key="3">
    <source>
        <dbReference type="Pfam" id="PF03968"/>
    </source>
</evidence>
<keyword evidence="5" id="KW-1185">Reference proteome</keyword>
<comment type="caution">
    <text evidence="4">The sequence shown here is derived from an EMBL/GenBank/DDBJ whole genome shotgun (WGS) entry which is preliminary data.</text>
</comment>
<feature type="domain" description="Organic solvent tolerance-like N-terminal" evidence="3">
    <location>
        <begin position="34"/>
        <end position="159"/>
    </location>
</feature>
<dbReference type="GO" id="GO:0015920">
    <property type="term" value="P:lipopolysaccharide transport"/>
    <property type="evidence" value="ECO:0007669"/>
    <property type="project" value="TreeGrafter"/>
</dbReference>
<proteinExistence type="predicted"/>
<dbReference type="AlphaFoldDB" id="A0A0D2J225"/>
<dbReference type="GO" id="GO:0009279">
    <property type="term" value="C:cell outer membrane"/>
    <property type="evidence" value="ECO:0007669"/>
    <property type="project" value="TreeGrafter"/>
</dbReference>
<feature type="chain" id="PRO_5002255733" description="Organic solvent tolerance-like N-terminal domain-containing protein" evidence="2">
    <location>
        <begin position="23"/>
        <end position="184"/>
    </location>
</feature>
<dbReference type="Proteomes" id="UP000032233">
    <property type="component" value="Unassembled WGS sequence"/>
</dbReference>
<evidence type="ECO:0000313" key="4">
    <source>
        <dbReference type="EMBL" id="KIX12289.1"/>
    </source>
</evidence>
<evidence type="ECO:0000256" key="1">
    <source>
        <dbReference type="ARBA" id="ARBA00022729"/>
    </source>
</evidence>
<sequence>MRLWPIPAALLILALAVSPAGAFSKPEASDEPVHVVADQLEVDDTSRIATFTGTVKATQGDVNIDSDVLEVYYEKDEEEDAKTETEKPATGGMAEDASKVRKVVAIGHVKIRQGDRLAVGRKATYWAGGRKMLLEGQATVWKGKNQVSGEKITVFMDQDRAVVHGKPGKRVSVTITPGAKKKKK</sequence>
<dbReference type="STRING" id="1429043.X474_20070"/>
<dbReference type="EMBL" id="AZAC01000034">
    <property type="protein sequence ID" value="KIX12289.1"/>
    <property type="molecule type" value="Genomic_DNA"/>
</dbReference>
<dbReference type="Pfam" id="PF03968">
    <property type="entry name" value="LptD_N"/>
    <property type="match status" value="1"/>
</dbReference>
<evidence type="ECO:0000256" key="2">
    <source>
        <dbReference type="SAM" id="SignalP"/>
    </source>
</evidence>
<dbReference type="InParanoid" id="A0A0D2J225"/>
<keyword evidence="1 2" id="KW-0732">Signal</keyword>
<dbReference type="GO" id="GO:0017089">
    <property type="term" value="F:glycolipid transfer activity"/>
    <property type="evidence" value="ECO:0007669"/>
    <property type="project" value="TreeGrafter"/>
</dbReference>